<evidence type="ECO:0000256" key="1">
    <source>
        <dbReference type="SAM" id="SignalP"/>
    </source>
</evidence>
<feature type="chain" id="PRO_5002174271" description="Glycoside hydrolase family 131 protein" evidence="1">
    <location>
        <begin position="24"/>
        <end position="262"/>
    </location>
</feature>
<evidence type="ECO:0008006" key="4">
    <source>
        <dbReference type="Google" id="ProtNLM"/>
    </source>
</evidence>
<proteinExistence type="predicted"/>
<reference evidence="3" key="2">
    <citation type="submission" date="2015-01" db="EMBL/GenBank/DDBJ databases">
        <title>Evolutionary Origins and Diversification of the Mycorrhizal Mutualists.</title>
        <authorList>
            <consortium name="DOE Joint Genome Institute"/>
            <consortium name="Mycorrhizal Genomics Consortium"/>
            <person name="Kohler A."/>
            <person name="Kuo A."/>
            <person name="Nagy L.G."/>
            <person name="Floudas D."/>
            <person name="Copeland A."/>
            <person name="Barry K.W."/>
            <person name="Cichocki N."/>
            <person name="Veneault-Fourrey C."/>
            <person name="LaButti K."/>
            <person name="Lindquist E.A."/>
            <person name="Lipzen A."/>
            <person name="Lundell T."/>
            <person name="Morin E."/>
            <person name="Murat C."/>
            <person name="Riley R."/>
            <person name="Ohm R."/>
            <person name="Sun H."/>
            <person name="Tunlid A."/>
            <person name="Henrissat B."/>
            <person name="Grigoriev I.V."/>
            <person name="Hibbett D.S."/>
            <person name="Martin F."/>
        </authorList>
    </citation>
    <scope>NUCLEOTIDE SEQUENCE [LARGE SCALE GENOMIC DNA]</scope>
    <source>
        <strain evidence="3">h7</strain>
    </source>
</reference>
<evidence type="ECO:0000313" key="3">
    <source>
        <dbReference type="Proteomes" id="UP000053424"/>
    </source>
</evidence>
<dbReference type="Proteomes" id="UP000053424">
    <property type="component" value="Unassembled WGS sequence"/>
</dbReference>
<feature type="signal peptide" evidence="1">
    <location>
        <begin position="1"/>
        <end position="23"/>
    </location>
</feature>
<keyword evidence="1" id="KW-0732">Signal</keyword>
<sequence>MSFVLRLSTLLLGLAVLLSTVSARPQFNTVEYIHKRTASPTSTEEHLTNAARMAAGLGPLAPRQLFNPTRVNVARANPSVVTLSGRIKVTRASDGTVLGYLDKNYHATTGRFDLNDNPNAIGSHLTVSFTKPASSSSLFDIFVTSNGNPHHPDLGFAHGSTTLQNSNSDWTVMTGTNPTTPGKPASTVGNGLSSTLPYSESPIWSYDASTGRLTNTWFNPSSPGSSTGVSVSVKTYYSSSKGFLQGRASLSSIATEVFFTLV</sequence>
<dbReference type="HOGENOM" id="CLU_066064_0_0_1"/>
<accession>A0A0C2XLH8</accession>
<gene>
    <name evidence="2" type="ORF">M413DRAFT_447787</name>
</gene>
<organism evidence="2 3">
    <name type="scientific">Hebeloma cylindrosporum</name>
    <dbReference type="NCBI Taxonomy" id="76867"/>
    <lineage>
        <taxon>Eukaryota</taxon>
        <taxon>Fungi</taxon>
        <taxon>Dikarya</taxon>
        <taxon>Basidiomycota</taxon>
        <taxon>Agaricomycotina</taxon>
        <taxon>Agaricomycetes</taxon>
        <taxon>Agaricomycetidae</taxon>
        <taxon>Agaricales</taxon>
        <taxon>Agaricineae</taxon>
        <taxon>Hymenogastraceae</taxon>
        <taxon>Hebeloma</taxon>
    </lineage>
</organism>
<keyword evidence="3" id="KW-1185">Reference proteome</keyword>
<dbReference type="OrthoDB" id="2927019at2759"/>
<evidence type="ECO:0000313" key="2">
    <source>
        <dbReference type="EMBL" id="KIM38578.1"/>
    </source>
</evidence>
<reference evidence="2 3" key="1">
    <citation type="submission" date="2014-04" db="EMBL/GenBank/DDBJ databases">
        <authorList>
            <consortium name="DOE Joint Genome Institute"/>
            <person name="Kuo A."/>
            <person name="Gay G."/>
            <person name="Dore J."/>
            <person name="Kohler A."/>
            <person name="Nagy L.G."/>
            <person name="Floudas D."/>
            <person name="Copeland A."/>
            <person name="Barry K.W."/>
            <person name="Cichocki N."/>
            <person name="Veneault-Fourrey C."/>
            <person name="LaButti K."/>
            <person name="Lindquist E.A."/>
            <person name="Lipzen A."/>
            <person name="Lundell T."/>
            <person name="Morin E."/>
            <person name="Murat C."/>
            <person name="Sun H."/>
            <person name="Tunlid A."/>
            <person name="Henrissat B."/>
            <person name="Grigoriev I.V."/>
            <person name="Hibbett D.S."/>
            <person name="Martin F."/>
            <person name="Nordberg H.P."/>
            <person name="Cantor M.N."/>
            <person name="Hua S.X."/>
        </authorList>
    </citation>
    <scope>NUCLEOTIDE SEQUENCE [LARGE SCALE GENOMIC DNA]</scope>
    <source>
        <strain evidence="3">h7</strain>
    </source>
</reference>
<protein>
    <recommendedName>
        <fullName evidence="4">Glycoside hydrolase family 131 protein</fullName>
    </recommendedName>
</protein>
<dbReference type="AlphaFoldDB" id="A0A0C2XLH8"/>
<dbReference type="EMBL" id="KN831790">
    <property type="protein sequence ID" value="KIM38578.1"/>
    <property type="molecule type" value="Genomic_DNA"/>
</dbReference>
<name>A0A0C2XLH8_HEBCY</name>